<dbReference type="FunFam" id="2.60.40.10:FF:002029">
    <property type="entry name" value="Predicted protein"/>
    <property type="match status" value="2"/>
</dbReference>
<dbReference type="PROSITE" id="PS51257">
    <property type="entry name" value="PROKAR_LIPOPROTEIN"/>
    <property type="match status" value="1"/>
</dbReference>
<feature type="compositionally biased region" description="Polar residues" evidence="2">
    <location>
        <begin position="492"/>
        <end position="516"/>
    </location>
</feature>
<gene>
    <name evidence="5" type="ordered locus">Bcell_3887</name>
</gene>
<dbReference type="InterPro" id="IPR013783">
    <property type="entry name" value="Ig-like_fold"/>
</dbReference>
<dbReference type="eggNOG" id="COG3291">
    <property type="taxonomic scope" value="Bacteria"/>
</dbReference>
<keyword evidence="3" id="KW-0472">Membrane</keyword>
<evidence type="ECO:0000313" key="5">
    <source>
        <dbReference type="EMBL" id="ADU32126.1"/>
    </source>
</evidence>
<organism evidence="5 6">
    <name type="scientific">Evansella cellulosilytica (strain ATCC 21833 / DSM 2522 / FERM P-1141 / JCM 9156 / N-4)</name>
    <name type="common">Bacillus cellulosilyticus</name>
    <dbReference type="NCBI Taxonomy" id="649639"/>
    <lineage>
        <taxon>Bacteria</taxon>
        <taxon>Bacillati</taxon>
        <taxon>Bacillota</taxon>
        <taxon>Bacilli</taxon>
        <taxon>Bacillales</taxon>
        <taxon>Bacillaceae</taxon>
        <taxon>Evansella</taxon>
    </lineage>
</organism>
<sequence length="620" mass="68070" precursor="true">MERRKFHKKSSPLFLIVILILSLFISGCTVAFRGVLNENEGFYLQSEDASATLTEVDAYSNILVSVDPLTTVGGFIASPVGEKTVYWVPRYLHSQDGFTYYDFFTEEGRPSTVPADAQFNGLIIDPMEPNRMLVSLRILDENNESVDGYTHVYVSETNSTNGIWFYDFDYVIGSVIAPLSEEEYRPSEGWRTADSTSTIFGYFNKVDHSFFDLFDESHSYFLEDLLNPLLHSLGENTTNPQAGVTEVFTYINDDVWDQGSFSLDLKSGEIDFTTVEIPLPQLSASLTAETGTVQLDWPEVFGEVSGYKIYQDDVEIAEVDPHTTTIDIANLTVGETYAFSVKGIVEKDDVLAETILTLSTSQFVADEEAPVFSLNGSNPMTLEVGSPYIEPGFTAIDNVDGDITNDVVVSGSVNIDEIGEYTLVYTVSDSAGNEAEATRVVHVVDTTAPVISLDGDNPLIIEKGSEFVEPGYTAVDNVDGDITDQVAVTGEVDTNTPGEYTLTYSVNDSEGNNAQITREVIVKETEIPPPPTEHPEEDGTEEDSTEEGGTEEDSTEGETTEEASDEKGSAEENTPEEDKAEEVKTEKDEALPNTSTNIYNMLFAGMLFALMGGITLIIRR</sequence>
<dbReference type="RefSeq" id="WP_013490456.1">
    <property type="nucleotide sequence ID" value="NC_014829.1"/>
</dbReference>
<proteinExistence type="predicted"/>
<evidence type="ECO:0000256" key="3">
    <source>
        <dbReference type="SAM" id="Phobius"/>
    </source>
</evidence>
<evidence type="ECO:0000313" key="6">
    <source>
        <dbReference type="Proteomes" id="UP000001401"/>
    </source>
</evidence>
<dbReference type="PANTHER" id="PTHR15127:SF32">
    <property type="entry name" value="HEAVYWEIGHT, ISOFORM A"/>
    <property type="match status" value="1"/>
</dbReference>
<name>E6TUX4_EVAC2</name>
<dbReference type="EMBL" id="CP002394">
    <property type="protein sequence ID" value="ADU32126.1"/>
    <property type="molecule type" value="Genomic_DNA"/>
</dbReference>
<dbReference type="GO" id="GO:0001784">
    <property type="term" value="F:phosphotyrosine residue binding"/>
    <property type="evidence" value="ECO:0007669"/>
    <property type="project" value="TreeGrafter"/>
</dbReference>
<dbReference type="Pfam" id="PF16403">
    <property type="entry name" value="Bact_surface_Ig-like"/>
    <property type="match status" value="2"/>
</dbReference>
<keyword evidence="6" id="KW-1185">Reference proteome</keyword>
<dbReference type="InterPro" id="IPR051846">
    <property type="entry name" value="SH2_domain_adapters"/>
</dbReference>
<evidence type="ECO:0000259" key="4">
    <source>
        <dbReference type="Pfam" id="PF16403"/>
    </source>
</evidence>
<keyword evidence="1" id="KW-0727">SH2 domain</keyword>
<dbReference type="KEGG" id="bco:Bcell_3887"/>
<dbReference type="PANTHER" id="PTHR15127">
    <property type="entry name" value="HEAVYWEIGHT, ISOFORM A"/>
    <property type="match status" value="1"/>
</dbReference>
<feature type="compositionally biased region" description="Acidic residues" evidence="2">
    <location>
        <begin position="535"/>
        <end position="564"/>
    </location>
</feature>
<feature type="transmembrane region" description="Helical" evidence="3">
    <location>
        <begin position="598"/>
        <end position="618"/>
    </location>
</feature>
<keyword evidence="3" id="KW-0812">Transmembrane</keyword>
<dbReference type="SUPFAM" id="SSF49265">
    <property type="entry name" value="Fibronectin type III"/>
    <property type="match status" value="1"/>
</dbReference>
<dbReference type="HOGENOM" id="CLU_440535_0_0_9"/>
<dbReference type="Proteomes" id="UP000001401">
    <property type="component" value="Chromosome"/>
</dbReference>
<dbReference type="InterPro" id="IPR036116">
    <property type="entry name" value="FN3_sf"/>
</dbReference>
<dbReference type="STRING" id="649639.Bcell_3887"/>
<feature type="domain" description="Pesticidal crystal protein Cry22Aa Ig-like" evidence="4">
    <location>
        <begin position="451"/>
        <end position="522"/>
    </location>
</feature>
<dbReference type="Gene3D" id="2.60.40.10">
    <property type="entry name" value="Immunoglobulins"/>
    <property type="match status" value="3"/>
</dbReference>
<dbReference type="InterPro" id="IPR032179">
    <property type="entry name" value="Cry22Aa_Ig-like"/>
</dbReference>
<accession>E6TUX4</accession>
<evidence type="ECO:0000256" key="1">
    <source>
        <dbReference type="ARBA" id="ARBA00022999"/>
    </source>
</evidence>
<feature type="region of interest" description="Disordered" evidence="2">
    <location>
        <begin position="491"/>
        <end position="591"/>
    </location>
</feature>
<feature type="domain" description="Pesticidal crystal protein Cry22Aa Ig-like" evidence="4">
    <location>
        <begin position="373"/>
        <end position="443"/>
    </location>
</feature>
<keyword evidence="3" id="KW-1133">Transmembrane helix</keyword>
<reference evidence="5 6" key="1">
    <citation type="submission" date="2010-12" db="EMBL/GenBank/DDBJ databases">
        <title>Complete sequence of Bacillus cellulosilyticus DSM 2522.</title>
        <authorList>
            <consortium name="US DOE Joint Genome Institute"/>
            <person name="Lucas S."/>
            <person name="Copeland A."/>
            <person name="Lapidus A."/>
            <person name="Cheng J.-F."/>
            <person name="Bruce D."/>
            <person name="Goodwin L."/>
            <person name="Pitluck S."/>
            <person name="Chertkov O."/>
            <person name="Detter J.C."/>
            <person name="Han C."/>
            <person name="Tapia R."/>
            <person name="Land M."/>
            <person name="Hauser L."/>
            <person name="Jeffries C."/>
            <person name="Kyrpides N."/>
            <person name="Ivanova N."/>
            <person name="Mikhailova N."/>
            <person name="Brumm P."/>
            <person name="Mead D."/>
            <person name="Woyke T."/>
        </authorList>
    </citation>
    <scope>NUCLEOTIDE SEQUENCE [LARGE SCALE GENOMIC DNA]</scope>
    <source>
        <strain evidence="6">ATCC 21833 / DSM 2522 / FERM P-1141 / JCM 9156 / N-4</strain>
    </source>
</reference>
<protein>
    <submittedName>
        <fullName evidence="5">Ig domain protein</fullName>
    </submittedName>
</protein>
<feature type="compositionally biased region" description="Basic and acidic residues" evidence="2">
    <location>
        <begin position="581"/>
        <end position="590"/>
    </location>
</feature>
<dbReference type="AlphaFoldDB" id="E6TUX4"/>
<evidence type="ECO:0000256" key="2">
    <source>
        <dbReference type="SAM" id="MobiDB-lite"/>
    </source>
</evidence>